<accession>A0ABV7M8M2</accession>
<evidence type="ECO:0000313" key="11">
    <source>
        <dbReference type="EMBL" id="MFC3301526.1"/>
    </source>
</evidence>
<dbReference type="Gene3D" id="2.40.110.10">
    <property type="entry name" value="Butyryl-CoA Dehydrogenase, subunit A, domain 2"/>
    <property type="match status" value="1"/>
</dbReference>
<dbReference type="InterPro" id="IPR036250">
    <property type="entry name" value="AcylCo_DH-like_C"/>
</dbReference>
<dbReference type="GO" id="GO:0016491">
    <property type="term" value="F:oxidoreductase activity"/>
    <property type="evidence" value="ECO:0007669"/>
    <property type="project" value="UniProtKB-KW"/>
</dbReference>
<feature type="domain" description="Acyl-CoA oxidase/dehydrogenase middle" evidence="8">
    <location>
        <begin position="161"/>
        <end position="266"/>
    </location>
</feature>
<keyword evidence="5 6" id="KW-0560">Oxidoreductase</keyword>
<dbReference type="InterPro" id="IPR046373">
    <property type="entry name" value="Acyl-CoA_Oxase/DH_mid-dom_sf"/>
</dbReference>
<dbReference type="Gene3D" id="1.10.540.10">
    <property type="entry name" value="Acyl-CoA dehydrogenase/oxidase, N-terminal domain"/>
    <property type="match status" value="1"/>
</dbReference>
<dbReference type="PANTHER" id="PTHR42803">
    <property type="entry name" value="ACYL-COA DEHYDROGENASE"/>
    <property type="match status" value="1"/>
</dbReference>
<dbReference type="Pfam" id="PF02771">
    <property type="entry name" value="Acyl-CoA_dh_N"/>
    <property type="match status" value="1"/>
</dbReference>
<dbReference type="PANTHER" id="PTHR42803:SF1">
    <property type="entry name" value="BROAD-SPECIFICITY LINEAR ACYL-COA DEHYDROGENASE FADE5"/>
    <property type="match status" value="1"/>
</dbReference>
<dbReference type="InterPro" id="IPR025878">
    <property type="entry name" value="Acyl-CoA_dh-like_C_dom"/>
</dbReference>
<dbReference type="Pfam" id="PF02770">
    <property type="entry name" value="Acyl-CoA_dh_M"/>
    <property type="match status" value="1"/>
</dbReference>
<comment type="caution">
    <text evidence="11">The sequence shown here is derived from an EMBL/GenBank/DDBJ whole genome shotgun (WGS) entry which is preliminary data.</text>
</comment>
<dbReference type="EC" id="1.3.8.-" evidence="11"/>
<gene>
    <name evidence="11" type="ORF">ACFONP_02120</name>
</gene>
<evidence type="ECO:0000313" key="12">
    <source>
        <dbReference type="Proteomes" id="UP001595607"/>
    </source>
</evidence>
<dbReference type="Pfam" id="PF12806">
    <property type="entry name" value="Acyl-CoA_dh_C"/>
    <property type="match status" value="1"/>
</dbReference>
<dbReference type="SUPFAM" id="SSF47203">
    <property type="entry name" value="Acyl-CoA dehydrogenase C-terminal domain-like"/>
    <property type="match status" value="1"/>
</dbReference>
<feature type="domain" description="Acyl-CoA dehydrogenase/oxidase N-terminal" evidence="9">
    <location>
        <begin position="39"/>
        <end position="156"/>
    </location>
</feature>
<dbReference type="InterPro" id="IPR037069">
    <property type="entry name" value="AcylCoA_DH/ox_N_sf"/>
</dbReference>
<dbReference type="InterPro" id="IPR013786">
    <property type="entry name" value="AcylCoA_DH/ox_N"/>
</dbReference>
<dbReference type="InterPro" id="IPR009100">
    <property type="entry name" value="AcylCoA_DH/oxidase_NM_dom_sf"/>
</dbReference>
<keyword evidence="4 6" id="KW-0274">FAD</keyword>
<protein>
    <submittedName>
        <fullName evidence="11">Acyl-CoA dehydrogenase</fullName>
        <ecNumber evidence="11">1.3.8.-</ecNumber>
    </submittedName>
</protein>
<evidence type="ECO:0000259" key="8">
    <source>
        <dbReference type="Pfam" id="PF02770"/>
    </source>
</evidence>
<evidence type="ECO:0000259" key="10">
    <source>
        <dbReference type="Pfam" id="PF12806"/>
    </source>
</evidence>
<keyword evidence="3 6" id="KW-0285">Flavoprotein</keyword>
<comment type="similarity">
    <text evidence="2 6">Belongs to the acyl-CoA dehydrogenase family.</text>
</comment>
<evidence type="ECO:0000256" key="1">
    <source>
        <dbReference type="ARBA" id="ARBA00001974"/>
    </source>
</evidence>
<keyword evidence="12" id="KW-1185">Reference proteome</keyword>
<sequence length="599" mass="64772">MPYNFPVKDVQFLLNHSADFDQVRATGAFEDLSDDFLEAVLEEAGKFANDILAPLNRISDQQGARLENGRVITTPGFKEAYKQYVEAGWNSVAFPEEWGGQNLPNSVALAVVDAMQGACISFAMGTMLTTAAVKALLAFGTEEQKRLYLGKLTTAEWSGTMNLSEPQAGSDLATIKTKATPNGDGTYNIKGQKIWISYGDHDMADNIVHLVLARLPDAPEGTRGISMFLVPKFRVDSDGNIGEHNDVKVVSIEEKLGQHGSPTCVMAYGDNDQCIGTLVGKENEGLKNMFVMMNAARIDVGMQAASVGEASFQKALEYALDRPQGRKFGVKAGPATPIWNHPDVRRNLYTMKALTDASKAICFANMVAYDLARRSPDPDVARAAKEREELLTPISKAFSSDRALETTNIGIQVHGGMGYVEETGAAQFFRDVRICTIYEGTNGIQGIDLIGRKLGMGSGKLAYDFIDEAMANADAAIATGDADLKRAGERMKLEAKSLRQNTEWMVSAMQTNPEEGLAGGTPYLDQFGYIAGGHYLLKGAISALEAKKQDPSRADYFDSRIHIASFYCDNLLPRASGLAPAVTAGAQTVEPVEPTLLSA</sequence>
<name>A0ABV7M8M2_9PROT</name>
<dbReference type="InterPro" id="IPR006091">
    <property type="entry name" value="Acyl-CoA_Oxase/DH_mid-dom"/>
</dbReference>
<evidence type="ECO:0000256" key="4">
    <source>
        <dbReference type="ARBA" id="ARBA00022827"/>
    </source>
</evidence>
<evidence type="ECO:0000256" key="2">
    <source>
        <dbReference type="ARBA" id="ARBA00009347"/>
    </source>
</evidence>
<evidence type="ECO:0000259" key="9">
    <source>
        <dbReference type="Pfam" id="PF02771"/>
    </source>
</evidence>
<dbReference type="InterPro" id="IPR009075">
    <property type="entry name" value="AcylCo_DH/oxidase_C"/>
</dbReference>
<dbReference type="RefSeq" id="WP_189572685.1">
    <property type="nucleotide sequence ID" value="NZ_BMXU01000001.1"/>
</dbReference>
<evidence type="ECO:0000259" key="7">
    <source>
        <dbReference type="Pfam" id="PF00441"/>
    </source>
</evidence>
<feature type="domain" description="Acyl-CoA dehydrogenase/oxidase C-terminal" evidence="7">
    <location>
        <begin position="283"/>
        <end position="450"/>
    </location>
</feature>
<dbReference type="Proteomes" id="UP001595607">
    <property type="component" value="Unassembled WGS sequence"/>
</dbReference>
<dbReference type="Pfam" id="PF00441">
    <property type="entry name" value="Acyl-CoA_dh_1"/>
    <property type="match status" value="1"/>
</dbReference>
<comment type="cofactor">
    <cofactor evidence="1 6">
        <name>FAD</name>
        <dbReference type="ChEBI" id="CHEBI:57692"/>
    </cofactor>
</comment>
<reference evidence="12" key="1">
    <citation type="journal article" date="2019" name="Int. J. Syst. Evol. Microbiol.">
        <title>The Global Catalogue of Microorganisms (GCM) 10K type strain sequencing project: providing services to taxonomists for standard genome sequencing and annotation.</title>
        <authorList>
            <consortium name="The Broad Institute Genomics Platform"/>
            <consortium name="The Broad Institute Genome Sequencing Center for Infectious Disease"/>
            <person name="Wu L."/>
            <person name="Ma J."/>
        </authorList>
    </citation>
    <scope>NUCLEOTIDE SEQUENCE [LARGE SCALE GENOMIC DNA]</scope>
    <source>
        <strain evidence="12">KCTC 22245</strain>
    </source>
</reference>
<dbReference type="Gene3D" id="1.20.140.10">
    <property type="entry name" value="Butyryl-CoA Dehydrogenase, subunit A, domain 3"/>
    <property type="match status" value="1"/>
</dbReference>
<dbReference type="InterPro" id="IPR052166">
    <property type="entry name" value="Diverse_Acyl-CoA_DH"/>
</dbReference>
<evidence type="ECO:0000256" key="5">
    <source>
        <dbReference type="ARBA" id="ARBA00023002"/>
    </source>
</evidence>
<dbReference type="SUPFAM" id="SSF56645">
    <property type="entry name" value="Acyl-CoA dehydrogenase NM domain-like"/>
    <property type="match status" value="1"/>
</dbReference>
<feature type="domain" description="Acetyl-CoA dehydrogenase-like C-terminal" evidence="10">
    <location>
        <begin position="475"/>
        <end position="589"/>
    </location>
</feature>
<proteinExistence type="inferred from homology"/>
<organism evidence="11 12">
    <name type="scientific">Parvularcula lutaonensis</name>
    <dbReference type="NCBI Taxonomy" id="491923"/>
    <lineage>
        <taxon>Bacteria</taxon>
        <taxon>Pseudomonadati</taxon>
        <taxon>Pseudomonadota</taxon>
        <taxon>Alphaproteobacteria</taxon>
        <taxon>Parvularculales</taxon>
        <taxon>Parvularculaceae</taxon>
        <taxon>Parvularcula</taxon>
    </lineage>
</organism>
<evidence type="ECO:0000256" key="3">
    <source>
        <dbReference type="ARBA" id="ARBA00022630"/>
    </source>
</evidence>
<evidence type="ECO:0000256" key="6">
    <source>
        <dbReference type="RuleBase" id="RU362125"/>
    </source>
</evidence>
<dbReference type="EMBL" id="JBHRVA010000002">
    <property type="protein sequence ID" value="MFC3301526.1"/>
    <property type="molecule type" value="Genomic_DNA"/>
</dbReference>